<evidence type="ECO:0000256" key="6">
    <source>
        <dbReference type="SAM" id="MobiDB-lite"/>
    </source>
</evidence>
<dbReference type="GO" id="GO:0003677">
    <property type="term" value="F:DNA binding"/>
    <property type="evidence" value="ECO:0007669"/>
    <property type="project" value="UniProtKB-UniRule"/>
</dbReference>
<dbReference type="Proteomes" id="UP000576393">
    <property type="component" value="Unassembled WGS sequence"/>
</dbReference>
<evidence type="ECO:0000256" key="2">
    <source>
        <dbReference type="ARBA" id="ARBA00023015"/>
    </source>
</evidence>
<dbReference type="EMBL" id="JACCCO010000003">
    <property type="protein sequence ID" value="NYF43955.1"/>
    <property type="molecule type" value="Genomic_DNA"/>
</dbReference>
<dbReference type="InterPro" id="IPR016032">
    <property type="entry name" value="Sig_transdc_resp-reg_C-effctor"/>
</dbReference>
<protein>
    <submittedName>
        <fullName evidence="8">Putative ATPase/DNA-binding SARP family transcriptional activator</fullName>
    </submittedName>
</protein>
<dbReference type="SMART" id="SM00862">
    <property type="entry name" value="Trans_reg_C"/>
    <property type="match status" value="1"/>
</dbReference>
<evidence type="ECO:0000256" key="1">
    <source>
        <dbReference type="ARBA" id="ARBA00005820"/>
    </source>
</evidence>
<accession>A0A852VCR1</accession>
<dbReference type="PANTHER" id="PTHR47691:SF3">
    <property type="entry name" value="HTH-TYPE TRANSCRIPTIONAL REGULATOR RV0890C-RELATED"/>
    <property type="match status" value="1"/>
</dbReference>
<gene>
    <name evidence="8" type="ORF">HDA43_006182</name>
</gene>
<dbReference type="InterPro" id="IPR005158">
    <property type="entry name" value="BTAD"/>
</dbReference>
<name>A0A852VCR1_9ACTN</name>
<dbReference type="Gene3D" id="3.40.50.300">
    <property type="entry name" value="P-loop containing nucleotide triphosphate hydrolases"/>
    <property type="match status" value="1"/>
</dbReference>
<keyword evidence="9" id="KW-1185">Reference proteome</keyword>
<dbReference type="InterPro" id="IPR027417">
    <property type="entry name" value="P-loop_NTPase"/>
</dbReference>
<comment type="caution">
    <text evidence="8">The sequence shown here is derived from an EMBL/GenBank/DDBJ whole genome shotgun (WGS) entry which is preliminary data.</text>
</comment>
<feature type="compositionally biased region" description="Pro residues" evidence="6">
    <location>
        <begin position="268"/>
        <end position="279"/>
    </location>
</feature>
<dbReference type="Gene3D" id="1.25.40.10">
    <property type="entry name" value="Tetratricopeptide repeat domain"/>
    <property type="match status" value="1"/>
</dbReference>
<evidence type="ECO:0000256" key="3">
    <source>
        <dbReference type="ARBA" id="ARBA00023125"/>
    </source>
</evidence>
<keyword evidence="3 5" id="KW-0238">DNA-binding</keyword>
<dbReference type="FunFam" id="1.25.40.10:FF:000222">
    <property type="entry name" value="SARP family transcriptional regulator"/>
    <property type="match status" value="1"/>
</dbReference>
<dbReference type="SUPFAM" id="SSF48452">
    <property type="entry name" value="TPR-like"/>
    <property type="match status" value="1"/>
</dbReference>
<dbReference type="GO" id="GO:0000160">
    <property type="term" value="P:phosphorelay signal transduction system"/>
    <property type="evidence" value="ECO:0007669"/>
    <property type="project" value="InterPro"/>
</dbReference>
<dbReference type="PANTHER" id="PTHR47691">
    <property type="entry name" value="REGULATOR-RELATED"/>
    <property type="match status" value="1"/>
</dbReference>
<feature type="domain" description="OmpR/PhoB-type" evidence="7">
    <location>
        <begin position="1"/>
        <end position="102"/>
    </location>
</feature>
<reference evidence="8 9" key="1">
    <citation type="submission" date="2020-07" db="EMBL/GenBank/DDBJ databases">
        <title>Sequencing the genomes of 1000 actinobacteria strains.</title>
        <authorList>
            <person name="Klenk H.-P."/>
        </authorList>
    </citation>
    <scope>NUCLEOTIDE SEQUENCE [LARGE SCALE GENOMIC DNA]</scope>
    <source>
        <strain evidence="8 9">DSM 45763</strain>
    </source>
</reference>
<evidence type="ECO:0000256" key="5">
    <source>
        <dbReference type="PROSITE-ProRule" id="PRU01091"/>
    </source>
</evidence>
<proteinExistence type="inferred from homology"/>
<sequence>MNLAEDVRFGVLGPIRAEVGGRPAALGGSRQRAVLALLLIARGRSVPAERILSEAWEGSPPPSVTTLHGYVAGLRRTLEPERAPGAPARLLVREGPGYALRAAPDAVDAERFTELAARGRHALEDGEPEEAADLLGQALALWRGPAYADFDGAAFATPDATRLEELRAAVREDRLAAVIAAGRHAAAVGELETLVAEQPLRERGWELLALALYRSGRQADALAALRRVRRRLADELGIDPGPGLRDLEAAVLAQDPRLAPAPERRNPRPAPAPEPPGRVPSPRTAVPAPPPGNLPFSLSSFVGRGGDLAAVAGLLGGHRLVTLTGPGGVGKTRLALEVARARADADGPWLVELGGLHVPEPLTAAELLTATVSAALGLPTVSSPDRLAATLVERDTLLVLDNCEHLLTPAAELVHTLLTRCGAVRILCTGREPLGITGEAIYEVPPLPAATEAVELFLHRATAAQPGWTPEPGDRERIAALCEGLDGIPLAVELAAAQCRMLSVGQIADALEDRFTLLVGGSADRPDRHRTLLDTVAWSDQLLEPDERRLFYRLGVFASGFDLDAAAAVGEVAPVLGPLSALVRKSLVTAVPGTAPRRYRMLETLRRYATGALSPAELGDAEERHRAWVLARAENAERHLRGPQGAELLDALSRDQPEFRAAFTSALADGEGEYVLRLGSALFWFWFRRGHVAEGLAWLAEGFVRAPRAGAGLRAPARFAEAALNYLAGYPGAGHLSASRAVEEAREAGDPVTEAGAASYAAYLGLLTGVPLDAASSARAAVEMARGTAQVWLEAETLMVQGMVLRVLGDLPGADAAFREAIAAARASGHDWAADGAAWCDMKTACDRGDGLRALAVAGDVLAAMDRYGDISFWLVTVHSTARALVLAGRAEQAALLMGAVQAIGARAGVSPELMDPLDGPREAAAVREALPPEEYERHAARGRALSRQEASSLLTALIADLTGRRRP</sequence>
<dbReference type="Pfam" id="PF25872">
    <property type="entry name" value="HTH_77"/>
    <property type="match status" value="1"/>
</dbReference>
<dbReference type="SUPFAM" id="SSF46894">
    <property type="entry name" value="C-terminal effector domain of the bipartite response regulators"/>
    <property type="match status" value="1"/>
</dbReference>
<dbReference type="InterPro" id="IPR011990">
    <property type="entry name" value="TPR-like_helical_dom_sf"/>
</dbReference>
<keyword evidence="4" id="KW-0804">Transcription</keyword>
<dbReference type="InterPro" id="IPR001867">
    <property type="entry name" value="OmpR/PhoB-type_DNA-bd"/>
</dbReference>
<dbReference type="PROSITE" id="PS51755">
    <property type="entry name" value="OMPR_PHOB"/>
    <property type="match status" value="1"/>
</dbReference>
<evidence type="ECO:0000313" key="8">
    <source>
        <dbReference type="EMBL" id="NYF43955.1"/>
    </source>
</evidence>
<dbReference type="GO" id="GO:0006355">
    <property type="term" value="P:regulation of DNA-templated transcription"/>
    <property type="evidence" value="ECO:0007669"/>
    <property type="project" value="InterPro"/>
</dbReference>
<evidence type="ECO:0000313" key="9">
    <source>
        <dbReference type="Proteomes" id="UP000576393"/>
    </source>
</evidence>
<dbReference type="Pfam" id="PF00486">
    <property type="entry name" value="Trans_reg_C"/>
    <property type="match status" value="1"/>
</dbReference>
<organism evidence="8 9">
    <name type="scientific">Streptosporangium sandarakinum</name>
    <dbReference type="NCBI Taxonomy" id="1260955"/>
    <lineage>
        <taxon>Bacteria</taxon>
        <taxon>Bacillati</taxon>
        <taxon>Actinomycetota</taxon>
        <taxon>Actinomycetes</taxon>
        <taxon>Streptosporangiales</taxon>
        <taxon>Streptosporangiaceae</taxon>
        <taxon>Streptosporangium</taxon>
    </lineage>
</organism>
<evidence type="ECO:0000259" key="7">
    <source>
        <dbReference type="PROSITE" id="PS51755"/>
    </source>
</evidence>
<dbReference type="SUPFAM" id="SSF52540">
    <property type="entry name" value="P-loop containing nucleoside triphosphate hydrolases"/>
    <property type="match status" value="1"/>
</dbReference>
<feature type="region of interest" description="Disordered" evidence="6">
    <location>
        <begin position="257"/>
        <end position="291"/>
    </location>
</feature>
<dbReference type="RefSeq" id="WP_179827765.1">
    <property type="nucleotide sequence ID" value="NZ_JACCCO010000003.1"/>
</dbReference>
<evidence type="ECO:0000256" key="4">
    <source>
        <dbReference type="ARBA" id="ARBA00023163"/>
    </source>
</evidence>
<dbReference type="AlphaFoldDB" id="A0A852VCR1"/>
<comment type="similarity">
    <text evidence="1">Belongs to the AfsR/DnrI/RedD regulatory family.</text>
</comment>
<dbReference type="PRINTS" id="PR00364">
    <property type="entry name" value="DISEASERSIST"/>
</dbReference>
<dbReference type="InterPro" id="IPR036388">
    <property type="entry name" value="WH-like_DNA-bd_sf"/>
</dbReference>
<dbReference type="InterPro" id="IPR058852">
    <property type="entry name" value="HTH_77"/>
</dbReference>
<feature type="DNA-binding region" description="OmpR/PhoB-type" evidence="5">
    <location>
        <begin position="1"/>
        <end position="102"/>
    </location>
</feature>
<dbReference type="Gene3D" id="1.10.10.10">
    <property type="entry name" value="Winged helix-like DNA-binding domain superfamily/Winged helix DNA-binding domain"/>
    <property type="match status" value="1"/>
</dbReference>
<dbReference type="CDD" id="cd15831">
    <property type="entry name" value="BTAD"/>
    <property type="match status" value="1"/>
</dbReference>
<dbReference type="SMART" id="SM01043">
    <property type="entry name" value="BTAD"/>
    <property type="match status" value="1"/>
</dbReference>
<dbReference type="Pfam" id="PF03704">
    <property type="entry name" value="BTAD"/>
    <property type="match status" value="1"/>
</dbReference>
<keyword evidence="2" id="KW-0805">Transcription regulation</keyword>